<proteinExistence type="predicted"/>
<evidence type="ECO:0000313" key="2">
    <source>
        <dbReference type="Proteomes" id="UP001156882"/>
    </source>
</evidence>
<keyword evidence="2" id="KW-1185">Reference proteome</keyword>
<name>A0ABQ6CPE2_9HYPH</name>
<organism evidence="1 2">
    <name type="scientific">Labrys miyagiensis</name>
    <dbReference type="NCBI Taxonomy" id="346912"/>
    <lineage>
        <taxon>Bacteria</taxon>
        <taxon>Pseudomonadati</taxon>
        <taxon>Pseudomonadota</taxon>
        <taxon>Alphaproteobacteria</taxon>
        <taxon>Hyphomicrobiales</taxon>
        <taxon>Xanthobacteraceae</taxon>
        <taxon>Labrys</taxon>
    </lineage>
</organism>
<sequence length="105" mass="11950">MATLDGPPQTIREAIGMGWSGLRFDCPKCHSEGYEPFYKLERRGKAQWFIGQVYLRAACRKCNCPPQEVRLVAPVGLGSKQRWEERPIEILDGRVLRTTPGRSCQ</sequence>
<dbReference type="EMBL" id="BSPC01000057">
    <property type="protein sequence ID" value="GLS22029.1"/>
    <property type="molecule type" value="Genomic_DNA"/>
</dbReference>
<gene>
    <name evidence="1" type="ORF">GCM10007874_50460</name>
</gene>
<dbReference type="Proteomes" id="UP001156882">
    <property type="component" value="Unassembled WGS sequence"/>
</dbReference>
<reference evidence="2" key="1">
    <citation type="journal article" date="2019" name="Int. J. Syst. Evol. Microbiol.">
        <title>The Global Catalogue of Microorganisms (GCM) 10K type strain sequencing project: providing services to taxonomists for standard genome sequencing and annotation.</title>
        <authorList>
            <consortium name="The Broad Institute Genomics Platform"/>
            <consortium name="The Broad Institute Genome Sequencing Center for Infectious Disease"/>
            <person name="Wu L."/>
            <person name="Ma J."/>
        </authorList>
    </citation>
    <scope>NUCLEOTIDE SEQUENCE [LARGE SCALE GENOMIC DNA]</scope>
    <source>
        <strain evidence="2">NBRC 101365</strain>
    </source>
</reference>
<comment type="caution">
    <text evidence="1">The sequence shown here is derived from an EMBL/GenBank/DDBJ whole genome shotgun (WGS) entry which is preliminary data.</text>
</comment>
<protein>
    <recommendedName>
        <fullName evidence="3">Transposase</fullName>
    </recommendedName>
</protein>
<evidence type="ECO:0008006" key="3">
    <source>
        <dbReference type="Google" id="ProtNLM"/>
    </source>
</evidence>
<evidence type="ECO:0000313" key="1">
    <source>
        <dbReference type="EMBL" id="GLS22029.1"/>
    </source>
</evidence>
<accession>A0ABQ6CPE2</accession>